<gene>
    <name evidence="2" type="ORF">HY768_02800</name>
</gene>
<evidence type="ECO:0000256" key="1">
    <source>
        <dbReference type="SAM" id="Phobius"/>
    </source>
</evidence>
<dbReference type="InterPro" id="IPR018247">
    <property type="entry name" value="EF_Hand_1_Ca_BS"/>
</dbReference>
<feature type="transmembrane region" description="Helical" evidence="1">
    <location>
        <begin position="21"/>
        <end position="42"/>
    </location>
</feature>
<dbReference type="EMBL" id="JACQXR010000034">
    <property type="protein sequence ID" value="MBI4726148.1"/>
    <property type="molecule type" value="Genomic_DNA"/>
</dbReference>
<accession>A0A933IA40</accession>
<dbReference type="NCBIfam" id="TIGR02532">
    <property type="entry name" value="IV_pilin_GFxxxE"/>
    <property type="match status" value="1"/>
</dbReference>
<dbReference type="PROSITE" id="PS00018">
    <property type="entry name" value="EF_HAND_1"/>
    <property type="match status" value="1"/>
</dbReference>
<dbReference type="Proteomes" id="UP000736328">
    <property type="component" value="Unassembled WGS sequence"/>
</dbReference>
<protein>
    <submittedName>
        <fullName evidence="2">Type II secretion system protein</fullName>
    </submittedName>
</protein>
<reference evidence="2" key="1">
    <citation type="submission" date="2020-07" db="EMBL/GenBank/DDBJ databases">
        <title>Huge and variable diversity of episymbiotic CPR bacteria and DPANN archaea in groundwater ecosystems.</title>
        <authorList>
            <person name="He C.Y."/>
            <person name="Keren R."/>
            <person name="Whittaker M."/>
            <person name="Farag I.F."/>
            <person name="Doudna J."/>
            <person name="Cate J.H.D."/>
            <person name="Banfield J.F."/>
        </authorList>
    </citation>
    <scope>NUCLEOTIDE SEQUENCE</scope>
    <source>
        <strain evidence="2">NC_groundwater_1520_Pr4_B-0.1um_53_5</strain>
    </source>
</reference>
<dbReference type="AlphaFoldDB" id="A0A933IA40"/>
<dbReference type="SUPFAM" id="SSF54523">
    <property type="entry name" value="Pili subunits"/>
    <property type="match status" value="1"/>
</dbReference>
<name>A0A933IA40_UNCT6</name>
<proteinExistence type="predicted"/>
<evidence type="ECO:0000313" key="3">
    <source>
        <dbReference type="Proteomes" id="UP000736328"/>
    </source>
</evidence>
<organism evidence="2 3">
    <name type="scientific">candidate division TA06 bacterium</name>
    <dbReference type="NCBI Taxonomy" id="2250710"/>
    <lineage>
        <taxon>Bacteria</taxon>
        <taxon>Bacteria division TA06</taxon>
    </lineage>
</organism>
<keyword evidence="1" id="KW-0472">Membrane</keyword>
<dbReference type="InterPro" id="IPR045584">
    <property type="entry name" value="Pilin-like"/>
</dbReference>
<keyword evidence="1" id="KW-1133">Transmembrane helix</keyword>
<dbReference type="Pfam" id="PF07963">
    <property type="entry name" value="N_methyl"/>
    <property type="match status" value="1"/>
</dbReference>
<comment type="caution">
    <text evidence="2">The sequence shown here is derived from an EMBL/GenBank/DDBJ whole genome shotgun (WGS) entry which is preliminary data.</text>
</comment>
<sequence length="196" mass="21980">MHSHKTNQNRFSARAFSLIEMMIALVVFSIVVGAIISVMVNFSRSVQKQQTNILLGNECNAAFKRIENQLSSSFGWIGGTASSLTVIRQNGDSVIAVWDSADSMLYLDQARQFPAGVKVIECRFLYMPKKMEAMSMAPELWLEEVDLDDNGVIEGNELYNVVLVQIKIKLAKNTGWYEGSKNFRLPPVITEVKVIE</sequence>
<dbReference type="InterPro" id="IPR012902">
    <property type="entry name" value="N_methyl_site"/>
</dbReference>
<keyword evidence="1" id="KW-0812">Transmembrane</keyword>
<evidence type="ECO:0000313" key="2">
    <source>
        <dbReference type="EMBL" id="MBI4726148.1"/>
    </source>
</evidence>